<dbReference type="Pfam" id="PF01817">
    <property type="entry name" value="CM_2"/>
    <property type="match status" value="1"/>
</dbReference>
<sequence>MQTNSMPDELLSLRDQIDALDDELLLILAKRFEVTARVGKLKADKGLDSVDEEREKQKLIDLRTRAEEKALNPEFVLNLFNMIFAEVVGNHRAYLT</sequence>
<keyword evidence="2 4" id="KW-0413">Isomerase</keyword>
<protein>
    <recommendedName>
        <fullName evidence="1">chorismate mutase</fullName>
        <ecNumber evidence="1">5.4.99.5</ecNumber>
    </recommendedName>
</protein>
<dbReference type="SMART" id="SM00830">
    <property type="entry name" value="CM_2"/>
    <property type="match status" value="1"/>
</dbReference>
<dbReference type="GO" id="GO:0009697">
    <property type="term" value="P:salicylic acid biosynthetic process"/>
    <property type="evidence" value="ECO:0007669"/>
    <property type="project" value="TreeGrafter"/>
</dbReference>
<dbReference type="GO" id="GO:0046417">
    <property type="term" value="P:chorismate metabolic process"/>
    <property type="evidence" value="ECO:0007669"/>
    <property type="project" value="InterPro"/>
</dbReference>
<evidence type="ECO:0000259" key="3">
    <source>
        <dbReference type="PROSITE" id="PS51168"/>
    </source>
</evidence>
<dbReference type="InterPro" id="IPR036263">
    <property type="entry name" value="Chorismate_II_sf"/>
</dbReference>
<dbReference type="EMBL" id="NVWI01000001">
    <property type="protein sequence ID" value="PCJ43746.1"/>
    <property type="molecule type" value="Genomic_DNA"/>
</dbReference>
<evidence type="ECO:0000256" key="2">
    <source>
        <dbReference type="ARBA" id="ARBA00023235"/>
    </source>
</evidence>
<dbReference type="PANTHER" id="PTHR38041:SF1">
    <property type="entry name" value="CHORISMATE MUTASE"/>
    <property type="match status" value="1"/>
</dbReference>
<dbReference type="SUPFAM" id="SSF48600">
    <property type="entry name" value="Chorismate mutase II"/>
    <property type="match status" value="1"/>
</dbReference>
<dbReference type="PROSITE" id="PS51168">
    <property type="entry name" value="CHORISMATE_MUT_2"/>
    <property type="match status" value="1"/>
</dbReference>
<feature type="domain" description="Chorismate mutase" evidence="3">
    <location>
        <begin position="4"/>
        <end position="95"/>
    </location>
</feature>
<dbReference type="InterPro" id="IPR036979">
    <property type="entry name" value="CM_dom_sf"/>
</dbReference>
<evidence type="ECO:0000313" key="4">
    <source>
        <dbReference type="EMBL" id="PCJ43746.1"/>
    </source>
</evidence>
<dbReference type="InterPro" id="IPR002701">
    <property type="entry name" value="CM_II_prokaryot"/>
</dbReference>
<dbReference type="InterPro" id="IPR051331">
    <property type="entry name" value="Chorismate_mutase-related"/>
</dbReference>
<evidence type="ECO:0000313" key="5">
    <source>
        <dbReference type="Proteomes" id="UP000228987"/>
    </source>
</evidence>
<organism evidence="4 5">
    <name type="scientific">SAR86 cluster bacterium</name>
    <dbReference type="NCBI Taxonomy" id="2030880"/>
    <lineage>
        <taxon>Bacteria</taxon>
        <taxon>Pseudomonadati</taxon>
        <taxon>Pseudomonadota</taxon>
        <taxon>Gammaproteobacteria</taxon>
        <taxon>SAR86 cluster</taxon>
    </lineage>
</organism>
<name>A0A2A5CK52_9GAMM</name>
<dbReference type="Gene3D" id="1.20.59.10">
    <property type="entry name" value="Chorismate mutase"/>
    <property type="match status" value="1"/>
</dbReference>
<gene>
    <name evidence="4" type="ORF">COA71_02435</name>
</gene>
<proteinExistence type="predicted"/>
<dbReference type="PANTHER" id="PTHR38041">
    <property type="entry name" value="CHORISMATE MUTASE"/>
    <property type="match status" value="1"/>
</dbReference>
<dbReference type="AlphaFoldDB" id="A0A2A5CK52"/>
<dbReference type="GO" id="GO:0004106">
    <property type="term" value="F:chorismate mutase activity"/>
    <property type="evidence" value="ECO:0007669"/>
    <property type="project" value="UniProtKB-EC"/>
</dbReference>
<evidence type="ECO:0000256" key="1">
    <source>
        <dbReference type="ARBA" id="ARBA00012404"/>
    </source>
</evidence>
<dbReference type="EC" id="5.4.99.5" evidence="1"/>
<reference evidence="5" key="1">
    <citation type="submission" date="2017-08" db="EMBL/GenBank/DDBJ databases">
        <title>A dynamic microbial community with high functional redundancy inhabits the cold, oxic subseafloor aquifer.</title>
        <authorList>
            <person name="Tully B.J."/>
            <person name="Wheat C.G."/>
            <person name="Glazer B.T."/>
            <person name="Huber J.A."/>
        </authorList>
    </citation>
    <scope>NUCLEOTIDE SEQUENCE [LARGE SCALE GENOMIC DNA]</scope>
</reference>
<accession>A0A2A5CK52</accession>
<comment type="caution">
    <text evidence="4">The sequence shown here is derived from an EMBL/GenBank/DDBJ whole genome shotgun (WGS) entry which is preliminary data.</text>
</comment>
<dbReference type="Proteomes" id="UP000228987">
    <property type="component" value="Unassembled WGS sequence"/>
</dbReference>